<dbReference type="Gene3D" id="1.10.10.60">
    <property type="entry name" value="Homeodomain-like"/>
    <property type="match status" value="2"/>
</dbReference>
<dbReference type="RefSeq" id="WP_069154564.1">
    <property type="nucleotide sequence ID" value="NZ_MCGH01000003.1"/>
</dbReference>
<dbReference type="Pfam" id="PF12833">
    <property type="entry name" value="HTH_18"/>
    <property type="match status" value="1"/>
</dbReference>
<dbReference type="InterPro" id="IPR018060">
    <property type="entry name" value="HTH_AraC"/>
</dbReference>
<name>A0A1E3A6R5_9FIRM</name>
<dbReference type="GO" id="GO:0032259">
    <property type="term" value="P:methylation"/>
    <property type="evidence" value="ECO:0007669"/>
    <property type="project" value="UniProtKB-KW"/>
</dbReference>
<dbReference type="Gene3D" id="2.60.120.280">
    <property type="entry name" value="Regulatory protein AraC"/>
    <property type="match status" value="1"/>
</dbReference>
<dbReference type="SUPFAM" id="SSF51215">
    <property type="entry name" value="Regulatory protein AraC"/>
    <property type="match status" value="1"/>
</dbReference>
<keyword evidence="5" id="KW-0808">Transferase</keyword>
<evidence type="ECO:0000256" key="3">
    <source>
        <dbReference type="ARBA" id="ARBA00023163"/>
    </source>
</evidence>
<dbReference type="Pfam" id="PF02311">
    <property type="entry name" value="AraC_binding"/>
    <property type="match status" value="1"/>
</dbReference>
<keyword evidence="5" id="KW-0489">Methyltransferase</keyword>
<dbReference type="AlphaFoldDB" id="A0A1E3A6R5"/>
<dbReference type="InterPro" id="IPR003313">
    <property type="entry name" value="AraC-bd"/>
</dbReference>
<dbReference type="SMART" id="SM00342">
    <property type="entry name" value="HTH_ARAC"/>
    <property type="match status" value="1"/>
</dbReference>
<dbReference type="SUPFAM" id="SSF46689">
    <property type="entry name" value="Homeodomain-like"/>
    <property type="match status" value="2"/>
</dbReference>
<dbReference type="GO" id="GO:0043565">
    <property type="term" value="F:sequence-specific DNA binding"/>
    <property type="evidence" value="ECO:0007669"/>
    <property type="project" value="InterPro"/>
</dbReference>
<keyword evidence="3" id="KW-0804">Transcription</keyword>
<sequence>MKKEEHYLERASYSWSEDSVRLFATPSMTARSLYFYMQEAGYFKTVWPYFTERASLNSFLVLYTLSGEGHLSYEGQEYEVTEGACFFIHCMKHHEYHTVKGKNWEFLWLHFNGGNALGYYEEFVKNGFRILDIGQKERTEGLFREILSINRKRELTTEVRTGGLIGTLLTELIARNTTEGRQAILIPSGIRAAEKYLEQHFREKVMLQELADMLHMDKFCLIKEFSRYVGISPHEYQIELRLSYAKELLKYSDLSVNEIAYACGVNQTSHFIGLFKDREHVTPAKFRKEWRTQL</sequence>
<keyword evidence="1" id="KW-0805">Transcription regulation</keyword>
<organism evidence="5 6">
    <name type="scientific">Eisenbergiella tayi</name>
    <dbReference type="NCBI Taxonomy" id="1432052"/>
    <lineage>
        <taxon>Bacteria</taxon>
        <taxon>Bacillati</taxon>
        <taxon>Bacillota</taxon>
        <taxon>Clostridia</taxon>
        <taxon>Lachnospirales</taxon>
        <taxon>Lachnospiraceae</taxon>
        <taxon>Eisenbergiella</taxon>
    </lineage>
</organism>
<dbReference type="InterPro" id="IPR009057">
    <property type="entry name" value="Homeodomain-like_sf"/>
</dbReference>
<dbReference type="PANTHER" id="PTHR43280">
    <property type="entry name" value="ARAC-FAMILY TRANSCRIPTIONAL REGULATOR"/>
    <property type="match status" value="1"/>
</dbReference>
<proteinExistence type="predicted"/>
<dbReference type="InterPro" id="IPR037923">
    <property type="entry name" value="HTH-like"/>
</dbReference>
<evidence type="ECO:0000313" key="6">
    <source>
        <dbReference type="Proteomes" id="UP000094067"/>
    </source>
</evidence>
<dbReference type="PANTHER" id="PTHR43280:SF2">
    <property type="entry name" value="HTH-TYPE TRANSCRIPTIONAL REGULATOR EXSA"/>
    <property type="match status" value="1"/>
</dbReference>
<dbReference type="EC" id="2.1.1.-" evidence="5"/>
<reference evidence="5 6" key="1">
    <citation type="submission" date="2016-07" db="EMBL/GenBank/DDBJ databases">
        <title>Characterization of isolates of Eisenbergiella tayi derived from blood cultures, using whole genome sequencing.</title>
        <authorList>
            <person name="Burdz T."/>
            <person name="Wiebe D."/>
            <person name="Huynh C."/>
            <person name="Bernard K."/>
        </authorList>
    </citation>
    <scope>NUCLEOTIDE SEQUENCE [LARGE SCALE GENOMIC DNA]</scope>
    <source>
        <strain evidence="5 6">NML 110608</strain>
    </source>
</reference>
<evidence type="ECO:0000256" key="2">
    <source>
        <dbReference type="ARBA" id="ARBA00023125"/>
    </source>
</evidence>
<evidence type="ECO:0000259" key="4">
    <source>
        <dbReference type="PROSITE" id="PS01124"/>
    </source>
</evidence>
<feature type="domain" description="HTH araC/xylS-type" evidence="4">
    <location>
        <begin position="191"/>
        <end position="289"/>
    </location>
</feature>
<accession>A0A1E3A6R5</accession>
<dbReference type="GO" id="GO:0008168">
    <property type="term" value="F:methyltransferase activity"/>
    <property type="evidence" value="ECO:0007669"/>
    <property type="project" value="UniProtKB-KW"/>
</dbReference>
<keyword evidence="2" id="KW-0238">DNA-binding</keyword>
<evidence type="ECO:0000256" key="1">
    <source>
        <dbReference type="ARBA" id="ARBA00023015"/>
    </source>
</evidence>
<comment type="caution">
    <text evidence="5">The sequence shown here is derived from an EMBL/GenBank/DDBJ whole genome shotgun (WGS) entry which is preliminary data.</text>
</comment>
<evidence type="ECO:0000313" key="5">
    <source>
        <dbReference type="EMBL" id="ODM04418.1"/>
    </source>
</evidence>
<dbReference type="PROSITE" id="PS01124">
    <property type="entry name" value="HTH_ARAC_FAMILY_2"/>
    <property type="match status" value="1"/>
</dbReference>
<protein>
    <submittedName>
        <fullName evidence="5">Bifunctional transcriptional activator/DNA repair enzyme AdaA</fullName>
        <ecNumber evidence="5">2.1.1.-</ecNumber>
    </submittedName>
</protein>
<gene>
    <name evidence="5" type="primary">adaA_6</name>
    <name evidence="5" type="ORF">BEI61_05225</name>
</gene>
<dbReference type="GO" id="GO:0003700">
    <property type="term" value="F:DNA-binding transcription factor activity"/>
    <property type="evidence" value="ECO:0007669"/>
    <property type="project" value="InterPro"/>
</dbReference>
<dbReference type="PATRIC" id="fig|1432052.4.peg.5810"/>
<dbReference type="EMBL" id="MCGH01000003">
    <property type="protein sequence ID" value="ODM04418.1"/>
    <property type="molecule type" value="Genomic_DNA"/>
</dbReference>
<dbReference type="Proteomes" id="UP000094067">
    <property type="component" value="Unassembled WGS sequence"/>
</dbReference>